<sequence length="64" mass="7339">EQDNVVAEQEFAEFQRLKKEAEGEVSALKKRLPEIEIAMEKIELDVQTGAKRVAEAEKRILDLK</sequence>
<accession>A0A699XG64</accession>
<comment type="caution">
    <text evidence="2">The sequence shown here is derived from an EMBL/GenBank/DDBJ whole genome shotgun (WGS) entry which is preliminary data.</text>
</comment>
<feature type="coiled-coil region" evidence="1">
    <location>
        <begin position="4"/>
        <end position="59"/>
    </location>
</feature>
<name>A0A699XG64_TANCI</name>
<feature type="non-terminal residue" evidence="2">
    <location>
        <position position="1"/>
    </location>
</feature>
<proteinExistence type="predicted"/>
<gene>
    <name evidence="2" type="ORF">Tci_930162</name>
</gene>
<keyword evidence="1" id="KW-0175">Coiled coil</keyword>
<evidence type="ECO:0000313" key="2">
    <source>
        <dbReference type="EMBL" id="GFD58193.1"/>
    </source>
</evidence>
<reference evidence="2" key="1">
    <citation type="journal article" date="2019" name="Sci. Rep.">
        <title>Draft genome of Tanacetum cinerariifolium, the natural source of mosquito coil.</title>
        <authorList>
            <person name="Yamashiro T."/>
            <person name="Shiraishi A."/>
            <person name="Satake H."/>
            <person name="Nakayama K."/>
        </authorList>
    </citation>
    <scope>NUCLEOTIDE SEQUENCE</scope>
</reference>
<evidence type="ECO:0000256" key="1">
    <source>
        <dbReference type="SAM" id="Coils"/>
    </source>
</evidence>
<dbReference type="EMBL" id="BKCJ011849754">
    <property type="protein sequence ID" value="GFD58193.1"/>
    <property type="molecule type" value="Genomic_DNA"/>
</dbReference>
<organism evidence="2">
    <name type="scientific">Tanacetum cinerariifolium</name>
    <name type="common">Dalmatian daisy</name>
    <name type="synonym">Chrysanthemum cinerariifolium</name>
    <dbReference type="NCBI Taxonomy" id="118510"/>
    <lineage>
        <taxon>Eukaryota</taxon>
        <taxon>Viridiplantae</taxon>
        <taxon>Streptophyta</taxon>
        <taxon>Embryophyta</taxon>
        <taxon>Tracheophyta</taxon>
        <taxon>Spermatophyta</taxon>
        <taxon>Magnoliopsida</taxon>
        <taxon>eudicotyledons</taxon>
        <taxon>Gunneridae</taxon>
        <taxon>Pentapetalae</taxon>
        <taxon>asterids</taxon>
        <taxon>campanulids</taxon>
        <taxon>Asterales</taxon>
        <taxon>Asteraceae</taxon>
        <taxon>Asteroideae</taxon>
        <taxon>Anthemideae</taxon>
        <taxon>Anthemidinae</taxon>
        <taxon>Tanacetum</taxon>
    </lineage>
</organism>
<protein>
    <submittedName>
        <fullName evidence="2">Uncharacterized protein</fullName>
    </submittedName>
</protein>
<dbReference type="AlphaFoldDB" id="A0A699XG64"/>